<gene>
    <name evidence="1" type="ORF">MTR65_02880</name>
</gene>
<dbReference type="Proteomes" id="UP001162802">
    <property type="component" value="Unassembled WGS sequence"/>
</dbReference>
<evidence type="ECO:0000313" key="1">
    <source>
        <dbReference type="EMBL" id="MCJ1959625.1"/>
    </source>
</evidence>
<accession>A0ABT0A8U9</accession>
<name>A0ABT0A8U9_9SPHN</name>
<proteinExistence type="predicted"/>
<evidence type="ECO:0000313" key="2">
    <source>
        <dbReference type="Proteomes" id="UP001162802"/>
    </source>
</evidence>
<dbReference type="RefSeq" id="WP_243796851.1">
    <property type="nucleotide sequence ID" value="NZ_JALHAT010000003.1"/>
</dbReference>
<dbReference type="EMBL" id="JALHAT010000003">
    <property type="protein sequence ID" value="MCJ1959625.1"/>
    <property type="molecule type" value="Genomic_DNA"/>
</dbReference>
<reference evidence="1" key="1">
    <citation type="submission" date="2022-03" db="EMBL/GenBank/DDBJ databases">
        <title>Identification of a novel bacterium isolated from mangrove sediments.</title>
        <authorList>
            <person name="Pan X."/>
        </authorList>
    </citation>
    <scope>NUCLEOTIDE SEQUENCE</scope>
    <source>
        <strain evidence="1">B2637</strain>
    </source>
</reference>
<keyword evidence="2" id="KW-1185">Reference proteome</keyword>
<protein>
    <recommendedName>
        <fullName evidence="3">Cytoplasmic protein</fullName>
    </recommendedName>
</protein>
<evidence type="ECO:0008006" key="3">
    <source>
        <dbReference type="Google" id="ProtNLM"/>
    </source>
</evidence>
<comment type="caution">
    <text evidence="1">The sequence shown here is derived from an EMBL/GenBank/DDBJ whole genome shotgun (WGS) entry which is preliminary data.</text>
</comment>
<organism evidence="1 2">
    <name type="scientific">Novosphingobium mangrovi</name>
    <name type="common">ex Hu et al. 2023</name>
    <dbReference type="NCBI Taxonomy" id="2930094"/>
    <lineage>
        <taxon>Bacteria</taxon>
        <taxon>Pseudomonadati</taxon>
        <taxon>Pseudomonadota</taxon>
        <taxon>Alphaproteobacteria</taxon>
        <taxon>Sphingomonadales</taxon>
        <taxon>Sphingomonadaceae</taxon>
        <taxon>Novosphingobium</taxon>
    </lineage>
</organism>
<sequence length="78" mass="8993">MRHDCANTLRRAAKPIVSFECTGCERIHFKVTEPLPENWSIEIIDEEEHAFCQYCTAERAALRSLGLSDEVLEEDLVR</sequence>